<proteinExistence type="predicted"/>
<dbReference type="Proteomes" id="UP000615455">
    <property type="component" value="Unassembled WGS sequence"/>
</dbReference>
<dbReference type="EMBL" id="BMHE01000028">
    <property type="protein sequence ID" value="GFZ94863.1"/>
    <property type="molecule type" value="Genomic_DNA"/>
</dbReference>
<comment type="caution">
    <text evidence="1">The sequence shown here is derived from an EMBL/GenBank/DDBJ whole genome shotgun (WGS) entry which is preliminary data.</text>
</comment>
<keyword evidence="2" id="KW-1185">Reference proteome</keyword>
<evidence type="ECO:0008006" key="3">
    <source>
        <dbReference type="Google" id="ProtNLM"/>
    </source>
</evidence>
<sequence length="141" mass="16900">MNRQELQKKVRHTVHQLIWEKGYVSPLDLFLKMEKISPKLVEEWRFGRVPYLERVLHGNLGQFSFMMKEFRKIARELELKESYSAYMSWGKGPKRPLRFSKSGDYQVERHYSTRYVKPTQPDMPNLNPLQGINQLQEIDEV</sequence>
<name>A0ABQ1F0A8_9BACL</name>
<accession>A0ABQ1F0A8</accession>
<evidence type="ECO:0000313" key="2">
    <source>
        <dbReference type="Proteomes" id="UP000615455"/>
    </source>
</evidence>
<evidence type="ECO:0000313" key="1">
    <source>
        <dbReference type="EMBL" id="GFZ94863.1"/>
    </source>
</evidence>
<organism evidence="1 2">
    <name type="scientific">Paenibacillus marchantiophytorum</name>
    <dbReference type="NCBI Taxonomy" id="1619310"/>
    <lineage>
        <taxon>Bacteria</taxon>
        <taxon>Bacillati</taxon>
        <taxon>Bacillota</taxon>
        <taxon>Bacilli</taxon>
        <taxon>Bacillales</taxon>
        <taxon>Paenibacillaceae</taxon>
        <taxon>Paenibacillus</taxon>
    </lineage>
</organism>
<protein>
    <recommendedName>
        <fullName evidence="3">XRE family transcriptional regulator</fullName>
    </recommendedName>
</protein>
<dbReference type="RefSeq" id="WP_189015492.1">
    <property type="nucleotide sequence ID" value="NZ_BMHE01000028.1"/>
</dbReference>
<gene>
    <name evidence="1" type="ORF">GCM10008018_46600</name>
</gene>
<reference evidence="2" key="1">
    <citation type="journal article" date="2019" name="Int. J. Syst. Evol. Microbiol.">
        <title>The Global Catalogue of Microorganisms (GCM) 10K type strain sequencing project: providing services to taxonomists for standard genome sequencing and annotation.</title>
        <authorList>
            <consortium name="The Broad Institute Genomics Platform"/>
            <consortium name="The Broad Institute Genome Sequencing Center for Infectious Disease"/>
            <person name="Wu L."/>
            <person name="Ma J."/>
        </authorList>
    </citation>
    <scope>NUCLEOTIDE SEQUENCE [LARGE SCALE GENOMIC DNA]</scope>
    <source>
        <strain evidence="2">CGMCC 1.15043</strain>
    </source>
</reference>